<evidence type="ECO:0000256" key="4">
    <source>
        <dbReference type="ARBA" id="ARBA00023163"/>
    </source>
</evidence>
<dbReference type="InterPro" id="IPR000792">
    <property type="entry name" value="Tscrpt_reg_LuxR_C"/>
</dbReference>
<dbReference type="AlphaFoldDB" id="A0A399STE5"/>
<sequence>MNILICDDHKIVRDGLRRILEQYKEVCLIDEAANGREVLKLFSKGIYDLLLLDISLPDQSGLDVLQTIKSKWPAVYVLMLSMHPQEQYAIRALTYGASGYLTKDAAAEELLLAVREISKNGKYISQSLAHCLAFQLNNENNQPAHEKLSDREFEIMIKIAGGKSLKEIGTELCISSKTVSTYRSRIMEKMKLEKNTELARYCIENRLI</sequence>
<evidence type="ECO:0000313" key="8">
    <source>
        <dbReference type="EMBL" id="RIJ47170.1"/>
    </source>
</evidence>
<dbReference type="PANTHER" id="PTHR43214">
    <property type="entry name" value="TWO-COMPONENT RESPONSE REGULATOR"/>
    <property type="match status" value="1"/>
</dbReference>
<dbReference type="InterPro" id="IPR039420">
    <property type="entry name" value="WalR-like"/>
</dbReference>
<feature type="modified residue" description="4-aspartylphosphate" evidence="5">
    <location>
        <position position="53"/>
    </location>
</feature>
<dbReference type="PRINTS" id="PR00038">
    <property type="entry name" value="HTHLUXR"/>
</dbReference>
<protein>
    <submittedName>
        <fullName evidence="8">DNA-binding response regulator</fullName>
    </submittedName>
</protein>
<keyword evidence="4" id="KW-0804">Transcription</keyword>
<dbReference type="InterPro" id="IPR058245">
    <property type="entry name" value="NreC/VraR/RcsB-like_REC"/>
</dbReference>
<dbReference type="Gene3D" id="3.40.50.2300">
    <property type="match status" value="1"/>
</dbReference>
<evidence type="ECO:0000256" key="1">
    <source>
        <dbReference type="ARBA" id="ARBA00022553"/>
    </source>
</evidence>
<dbReference type="CDD" id="cd06170">
    <property type="entry name" value="LuxR_C_like"/>
    <property type="match status" value="1"/>
</dbReference>
<accession>A0A399STE5</accession>
<dbReference type="GO" id="GO:0000160">
    <property type="term" value="P:phosphorelay signal transduction system"/>
    <property type="evidence" value="ECO:0007669"/>
    <property type="project" value="InterPro"/>
</dbReference>
<evidence type="ECO:0000259" key="6">
    <source>
        <dbReference type="PROSITE" id="PS50043"/>
    </source>
</evidence>
<keyword evidence="1 5" id="KW-0597">Phosphoprotein</keyword>
<dbReference type="RefSeq" id="WP_119438888.1">
    <property type="nucleotide sequence ID" value="NZ_QWGR01000009.1"/>
</dbReference>
<comment type="caution">
    <text evidence="8">The sequence shown here is derived from an EMBL/GenBank/DDBJ whole genome shotgun (WGS) entry which is preliminary data.</text>
</comment>
<dbReference type="GO" id="GO:0006355">
    <property type="term" value="P:regulation of DNA-templated transcription"/>
    <property type="evidence" value="ECO:0007669"/>
    <property type="project" value="InterPro"/>
</dbReference>
<keyword evidence="2" id="KW-0805">Transcription regulation</keyword>
<dbReference type="InterPro" id="IPR001789">
    <property type="entry name" value="Sig_transdc_resp-reg_receiver"/>
</dbReference>
<dbReference type="OrthoDB" id="9797341at2"/>
<gene>
    <name evidence="8" type="ORF">D1614_15540</name>
</gene>
<dbReference type="GO" id="GO:0003677">
    <property type="term" value="F:DNA binding"/>
    <property type="evidence" value="ECO:0007669"/>
    <property type="project" value="UniProtKB-KW"/>
</dbReference>
<organism evidence="8 9">
    <name type="scientific">Maribellus luteus</name>
    <dbReference type="NCBI Taxonomy" id="2305463"/>
    <lineage>
        <taxon>Bacteria</taxon>
        <taxon>Pseudomonadati</taxon>
        <taxon>Bacteroidota</taxon>
        <taxon>Bacteroidia</taxon>
        <taxon>Marinilabiliales</taxon>
        <taxon>Prolixibacteraceae</taxon>
        <taxon>Maribellus</taxon>
    </lineage>
</organism>
<dbReference type="PROSITE" id="PS50110">
    <property type="entry name" value="RESPONSE_REGULATORY"/>
    <property type="match status" value="1"/>
</dbReference>
<dbReference type="SMART" id="SM00448">
    <property type="entry name" value="REC"/>
    <property type="match status" value="1"/>
</dbReference>
<dbReference type="InterPro" id="IPR011006">
    <property type="entry name" value="CheY-like_superfamily"/>
</dbReference>
<feature type="domain" description="HTH luxR-type" evidence="6">
    <location>
        <begin position="139"/>
        <end position="206"/>
    </location>
</feature>
<dbReference type="Pfam" id="PF00196">
    <property type="entry name" value="GerE"/>
    <property type="match status" value="1"/>
</dbReference>
<dbReference type="PANTHER" id="PTHR43214:SF41">
    <property type="entry name" value="NITRATE_NITRITE RESPONSE REGULATOR PROTEIN NARP"/>
    <property type="match status" value="1"/>
</dbReference>
<feature type="domain" description="Response regulatory" evidence="7">
    <location>
        <begin position="2"/>
        <end position="118"/>
    </location>
</feature>
<name>A0A399STE5_9BACT</name>
<dbReference type="SMART" id="SM00421">
    <property type="entry name" value="HTH_LUXR"/>
    <property type="match status" value="1"/>
</dbReference>
<dbReference type="SUPFAM" id="SSF52172">
    <property type="entry name" value="CheY-like"/>
    <property type="match status" value="1"/>
</dbReference>
<keyword evidence="3 8" id="KW-0238">DNA-binding</keyword>
<keyword evidence="9" id="KW-1185">Reference proteome</keyword>
<evidence type="ECO:0000256" key="3">
    <source>
        <dbReference type="ARBA" id="ARBA00023125"/>
    </source>
</evidence>
<proteinExistence type="predicted"/>
<evidence type="ECO:0000256" key="2">
    <source>
        <dbReference type="ARBA" id="ARBA00023015"/>
    </source>
</evidence>
<dbReference type="Proteomes" id="UP000265926">
    <property type="component" value="Unassembled WGS sequence"/>
</dbReference>
<dbReference type="PROSITE" id="PS50043">
    <property type="entry name" value="HTH_LUXR_2"/>
    <property type="match status" value="1"/>
</dbReference>
<dbReference type="SUPFAM" id="SSF46894">
    <property type="entry name" value="C-terminal effector domain of the bipartite response regulators"/>
    <property type="match status" value="1"/>
</dbReference>
<evidence type="ECO:0000256" key="5">
    <source>
        <dbReference type="PROSITE-ProRule" id="PRU00169"/>
    </source>
</evidence>
<evidence type="ECO:0000313" key="9">
    <source>
        <dbReference type="Proteomes" id="UP000265926"/>
    </source>
</evidence>
<evidence type="ECO:0000259" key="7">
    <source>
        <dbReference type="PROSITE" id="PS50110"/>
    </source>
</evidence>
<dbReference type="EMBL" id="QWGR01000009">
    <property type="protein sequence ID" value="RIJ47170.1"/>
    <property type="molecule type" value="Genomic_DNA"/>
</dbReference>
<dbReference type="InterPro" id="IPR016032">
    <property type="entry name" value="Sig_transdc_resp-reg_C-effctor"/>
</dbReference>
<reference evidence="8 9" key="1">
    <citation type="submission" date="2018-08" db="EMBL/GenBank/DDBJ databases">
        <title>Pallidiluteibacterium maritimus gen. nov., sp. nov., isolated from coastal sediment.</title>
        <authorList>
            <person name="Zhou L.Y."/>
        </authorList>
    </citation>
    <scope>NUCLEOTIDE SEQUENCE [LARGE SCALE GENOMIC DNA]</scope>
    <source>
        <strain evidence="8 9">XSD2</strain>
    </source>
</reference>
<dbReference type="CDD" id="cd17535">
    <property type="entry name" value="REC_NarL-like"/>
    <property type="match status" value="1"/>
</dbReference>
<dbReference type="Pfam" id="PF00072">
    <property type="entry name" value="Response_reg"/>
    <property type="match status" value="1"/>
</dbReference>